<evidence type="ECO:0000256" key="1">
    <source>
        <dbReference type="SAM" id="MobiDB-lite"/>
    </source>
</evidence>
<dbReference type="SUPFAM" id="SSF50969">
    <property type="entry name" value="YVTN repeat-like/Quinoprotein amine dehydrogenase"/>
    <property type="match status" value="1"/>
</dbReference>
<dbReference type="Pfam" id="PF13385">
    <property type="entry name" value="Laminin_G_3"/>
    <property type="match status" value="1"/>
</dbReference>
<dbReference type="InterPro" id="IPR022409">
    <property type="entry name" value="PKD/Chitinase_dom"/>
</dbReference>
<dbReference type="RefSeq" id="WP_241913284.1">
    <property type="nucleotide sequence ID" value="NZ_CP093326.1"/>
</dbReference>
<name>A0ABY3W8S0_9MICC</name>
<feature type="domain" description="PKD" evidence="3">
    <location>
        <begin position="775"/>
        <end position="856"/>
    </location>
</feature>
<dbReference type="SUPFAM" id="SSF49265">
    <property type="entry name" value="Fibronectin type III"/>
    <property type="match status" value="1"/>
</dbReference>
<feature type="domain" description="Laminin G" evidence="2">
    <location>
        <begin position="598"/>
        <end position="773"/>
    </location>
</feature>
<keyword evidence="5" id="KW-1185">Reference proteome</keyword>
<proteinExistence type="predicted"/>
<dbReference type="InterPro" id="IPR015943">
    <property type="entry name" value="WD40/YVTN_repeat-like_dom_sf"/>
</dbReference>
<protein>
    <submittedName>
        <fullName evidence="4">PKD domain-containing protein</fullName>
    </submittedName>
</protein>
<dbReference type="SMART" id="SM00089">
    <property type="entry name" value="PKD"/>
    <property type="match status" value="1"/>
</dbReference>
<dbReference type="InterPro" id="IPR011044">
    <property type="entry name" value="Quino_amine_DH_bsu"/>
</dbReference>
<dbReference type="InterPro" id="IPR035986">
    <property type="entry name" value="PKD_dom_sf"/>
</dbReference>
<dbReference type="InterPro" id="IPR013783">
    <property type="entry name" value="Ig-like_fold"/>
</dbReference>
<dbReference type="Pfam" id="PF18911">
    <property type="entry name" value="PKD_4"/>
    <property type="match status" value="1"/>
</dbReference>
<organism evidence="4 5">
    <name type="scientific">Arthrobacter sulfonylureivorans</name>
    <dbReference type="NCBI Taxonomy" id="2486855"/>
    <lineage>
        <taxon>Bacteria</taxon>
        <taxon>Bacillati</taxon>
        <taxon>Actinomycetota</taxon>
        <taxon>Actinomycetes</taxon>
        <taxon>Micrococcales</taxon>
        <taxon>Micrococcaceae</taxon>
        <taxon>Arthrobacter</taxon>
    </lineage>
</organism>
<evidence type="ECO:0000259" key="3">
    <source>
        <dbReference type="PROSITE" id="PS50093"/>
    </source>
</evidence>
<dbReference type="PROSITE" id="PS50025">
    <property type="entry name" value="LAM_G_DOMAIN"/>
    <property type="match status" value="1"/>
</dbReference>
<dbReference type="Gene3D" id="2.130.10.10">
    <property type="entry name" value="YVTN repeat-like/Quinoprotein amine dehydrogenase"/>
    <property type="match status" value="1"/>
</dbReference>
<dbReference type="InterPro" id="IPR013320">
    <property type="entry name" value="ConA-like_dom_sf"/>
</dbReference>
<feature type="region of interest" description="Disordered" evidence="1">
    <location>
        <begin position="843"/>
        <end position="862"/>
    </location>
</feature>
<dbReference type="EMBL" id="CP093326">
    <property type="protein sequence ID" value="UNK44963.1"/>
    <property type="molecule type" value="Genomic_DNA"/>
</dbReference>
<evidence type="ECO:0000313" key="5">
    <source>
        <dbReference type="Proteomes" id="UP000829069"/>
    </source>
</evidence>
<evidence type="ECO:0000313" key="4">
    <source>
        <dbReference type="EMBL" id="UNK44963.1"/>
    </source>
</evidence>
<dbReference type="InterPro" id="IPR000601">
    <property type="entry name" value="PKD_dom"/>
</dbReference>
<evidence type="ECO:0000259" key="2">
    <source>
        <dbReference type="PROSITE" id="PS50025"/>
    </source>
</evidence>
<dbReference type="CDD" id="cd00110">
    <property type="entry name" value="LamG"/>
    <property type="match status" value="1"/>
</dbReference>
<gene>
    <name evidence="4" type="ORF">MNQ99_13505</name>
</gene>
<accession>A0ABY3W8S0</accession>
<sequence length="1076" mass="111879">MAASIAIVGVPSATADSLPENPADPLTPATVTADRLPTAQINGVVWSQVIIGNTVYVGGKFTSARPAGSAVGTNEVARSNIMAYNLTTGALIGSFAPRFNAQVLTLAASPDGSRLYVGGDFTQFNGTTAVSRIVALNPSTGALIQGFQPQASSSVHGIVATSNTVYFGGDFNFVGSVARGKLAAVRASDAALLNWAPQAAGGQVNGLALSPDATKIAVGGAFTSLNGSDRPGYGLGVLDTTTGTQFPLPASTYIRNGSTNGSITSLTSDSTHFYASGYTFGRISTLEGVVSIKWSDLETEWVNDCHGDTYSVFAGQSDLIYLAGHPHNCANVGGFPQEIDWEWRRGMSFSKAVGGTIKRELYDYTNFEGLPRPELQNWFPDMNSGTFTGQFQGPWSVTGTDKYVVMGGEFTRVNGVAQQGLVRYTVRQDAPNQRGPEVSGANFTPTLSSPKKGTVRVRWQANWDMDNKKLTYKVIRDGNIANPVYTTSAASTFWDRPGLAFLDTGLVPGRQYSYRIFATDPTGVEVRGNTVTVTAAAEDPAASAYAATIKADQPANYWRFGETAGAVGIDQTGKDDLRLSAGVALGTSGAVAGDGDTAGTFTGASTGFASTTSRVQPADTFSTEVWFRTTTTRGGKLIGYANSTTVNSDLMDRHLYMANTGQLYFGVMQNGARQTVNSTGRYNDGQWHHAVTTLGANGMQLFVDGQVVAQRADVTKGQDVMGYWRIGGDSLSRWTPRPTSAYFAGDLDEVAIYPNVLSAAQVQNHFIAGSTGTPANAAPTASFTATTNGLGVAVDGSGSSDPDGTIAGYAWEFGDGATGSGATASHTYATAGAYTVKLTVTDDDGESRSTSQAVTVDDGPPPAANIAADAFGRTLASGWGNADTGGAWSLRGTSTHFTVADGVGRIRMNTPGHGPGTSLNAVSAASTDTSVRFSLDKPATGGGIYVDVVGRQVGTTGQYMATVRVASNGAVTLQALRAVGATETVLRQATVAGLTYQAGQQLQLRLQVTGTSPTTAQAKLWPAGTEEPLDWQVTATDSTAELQVSGAVGLGVYVSGSATNTPVLASFDDLTVTAGN</sequence>
<dbReference type="PROSITE" id="PS50093">
    <property type="entry name" value="PKD"/>
    <property type="match status" value="1"/>
</dbReference>
<dbReference type="CDD" id="cd00146">
    <property type="entry name" value="PKD"/>
    <property type="match status" value="1"/>
</dbReference>
<dbReference type="SUPFAM" id="SSF49299">
    <property type="entry name" value="PKD domain"/>
    <property type="match status" value="1"/>
</dbReference>
<dbReference type="InterPro" id="IPR036116">
    <property type="entry name" value="FN3_sf"/>
</dbReference>
<dbReference type="InterPro" id="IPR001791">
    <property type="entry name" value="Laminin_G"/>
</dbReference>
<dbReference type="Gene3D" id="2.60.120.200">
    <property type="match status" value="1"/>
</dbReference>
<dbReference type="Proteomes" id="UP000829069">
    <property type="component" value="Chromosome"/>
</dbReference>
<reference evidence="4 5" key="1">
    <citation type="submission" date="2022-03" db="EMBL/GenBank/DDBJ databases">
        <title>Isotopic signatures of nitrous oxide derived from detoxification processes.</title>
        <authorList>
            <person name="Behrendt U."/>
            <person name="Buchen C."/>
            <person name="Well R."/>
            <person name="Ulrich A."/>
            <person name="Rohe L."/>
            <person name="Kolb S."/>
            <person name="Schloter M."/>
            <person name="Horn M.A."/>
            <person name="Augustin J."/>
        </authorList>
    </citation>
    <scope>NUCLEOTIDE SEQUENCE [LARGE SCALE GENOMIC DNA]</scope>
    <source>
        <strain evidence="4 5">S4-C24</strain>
    </source>
</reference>
<dbReference type="SUPFAM" id="SSF49899">
    <property type="entry name" value="Concanavalin A-like lectins/glucanases"/>
    <property type="match status" value="1"/>
</dbReference>
<dbReference type="Gene3D" id="2.60.40.10">
    <property type="entry name" value="Immunoglobulins"/>
    <property type="match status" value="2"/>
</dbReference>